<evidence type="ECO:0000313" key="3">
    <source>
        <dbReference type="Proteomes" id="UP000018949"/>
    </source>
</evidence>
<reference evidence="2 3" key="1">
    <citation type="submission" date="2013-12" db="EMBL/GenBank/DDBJ databases">
        <title>NBRP : Genome information of microbial organism related human and environment.</title>
        <authorList>
            <person name="Hattori M."/>
            <person name="Oshima K."/>
            <person name="Inaba H."/>
            <person name="Suda W."/>
            <person name="Sakamoto M."/>
            <person name="Iino T."/>
            <person name="Kitahara M."/>
            <person name="Oshida Y."/>
            <person name="Iida T."/>
            <person name="Kudo T."/>
            <person name="Itoh T."/>
            <person name="Ahmed I."/>
            <person name="Ohkuma M."/>
        </authorList>
    </citation>
    <scope>NUCLEOTIDE SEQUENCE [LARGE SCALE GENOMIC DNA]</scope>
    <source>
        <strain evidence="2 3">JCM 21738</strain>
    </source>
</reference>
<evidence type="ECO:0000256" key="1">
    <source>
        <dbReference type="SAM" id="Phobius"/>
    </source>
</evidence>
<keyword evidence="1" id="KW-0812">Transmembrane</keyword>
<dbReference type="Proteomes" id="UP000018949">
    <property type="component" value="Unassembled WGS sequence"/>
</dbReference>
<protein>
    <submittedName>
        <fullName evidence="2">Uncharacterized protein</fullName>
    </submittedName>
</protein>
<organism evidence="2 3">
    <name type="scientific">Mesobacillus boroniphilus JCM 21738</name>
    <dbReference type="NCBI Taxonomy" id="1294265"/>
    <lineage>
        <taxon>Bacteria</taxon>
        <taxon>Bacillati</taxon>
        <taxon>Bacillota</taxon>
        <taxon>Bacilli</taxon>
        <taxon>Bacillales</taxon>
        <taxon>Bacillaceae</taxon>
        <taxon>Mesobacillus</taxon>
    </lineage>
</organism>
<feature type="transmembrane region" description="Helical" evidence="1">
    <location>
        <begin position="32"/>
        <end position="50"/>
    </location>
</feature>
<feature type="transmembrane region" description="Helical" evidence="1">
    <location>
        <begin position="6"/>
        <end position="25"/>
    </location>
</feature>
<gene>
    <name evidence="2" type="ORF">JCM21738_3074</name>
</gene>
<keyword evidence="3" id="KW-1185">Reference proteome</keyword>
<dbReference type="AlphaFoldDB" id="W4RRE9"/>
<sequence>MDDFWGIILIVLFCGPGFAFFFLIQDKDFRKFIGGWIVLIAIVWILGEVIR</sequence>
<keyword evidence="1" id="KW-1133">Transmembrane helix</keyword>
<name>W4RRE9_9BACI</name>
<proteinExistence type="predicted"/>
<comment type="caution">
    <text evidence="2">The sequence shown here is derived from an EMBL/GenBank/DDBJ whole genome shotgun (WGS) entry which is preliminary data.</text>
</comment>
<dbReference type="RefSeq" id="WP_023614645.1">
    <property type="nucleotide sequence ID" value="NZ_BAUW01000038.1"/>
</dbReference>
<keyword evidence="1" id="KW-0472">Membrane</keyword>
<evidence type="ECO:0000313" key="2">
    <source>
        <dbReference type="EMBL" id="GAE46194.1"/>
    </source>
</evidence>
<accession>W4RRE9</accession>
<dbReference type="EMBL" id="BAUW01000038">
    <property type="protein sequence ID" value="GAE46194.1"/>
    <property type="molecule type" value="Genomic_DNA"/>
</dbReference>